<dbReference type="PROSITE" id="PS51257">
    <property type="entry name" value="PROKAR_LIPOPROTEIN"/>
    <property type="match status" value="1"/>
</dbReference>
<dbReference type="Proteomes" id="UP000286246">
    <property type="component" value="Unassembled WGS sequence"/>
</dbReference>
<comment type="subcellular location">
    <subcellularLocation>
        <location evidence="1">Cell outer membrane</location>
    </subcellularLocation>
</comment>
<evidence type="ECO:0000256" key="1">
    <source>
        <dbReference type="ARBA" id="ARBA00004442"/>
    </source>
</evidence>
<organism evidence="8 9">
    <name type="scientific">Sphingobacterium detergens</name>
    <dbReference type="NCBI Taxonomy" id="1145106"/>
    <lineage>
        <taxon>Bacteria</taxon>
        <taxon>Pseudomonadati</taxon>
        <taxon>Bacteroidota</taxon>
        <taxon>Sphingobacteriia</taxon>
        <taxon>Sphingobacteriales</taxon>
        <taxon>Sphingobacteriaceae</taxon>
        <taxon>Sphingobacterium</taxon>
    </lineage>
</organism>
<evidence type="ECO:0000256" key="2">
    <source>
        <dbReference type="ARBA" id="ARBA00006275"/>
    </source>
</evidence>
<feature type="domain" description="SusD-like N-terminal" evidence="7">
    <location>
        <begin position="21"/>
        <end position="224"/>
    </location>
</feature>
<dbReference type="Pfam" id="PF14322">
    <property type="entry name" value="SusD-like_3"/>
    <property type="match status" value="1"/>
</dbReference>
<reference evidence="8 9" key="1">
    <citation type="submission" date="2018-09" db="EMBL/GenBank/DDBJ databases">
        <title>Genomic Encyclopedia of Type Strains, Phase III (KMG-III): the genomes of soil and plant-associated and newly described type strains.</title>
        <authorList>
            <person name="Whitman W."/>
        </authorList>
    </citation>
    <scope>NUCLEOTIDE SEQUENCE [LARGE SCALE GENOMIC DNA]</scope>
    <source>
        <strain evidence="8 9">CECT 7938</strain>
    </source>
</reference>
<feature type="domain" description="RagB/SusD" evidence="6">
    <location>
        <begin position="323"/>
        <end position="432"/>
    </location>
</feature>
<evidence type="ECO:0000256" key="5">
    <source>
        <dbReference type="ARBA" id="ARBA00023237"/>
    </source>
</evidence>
<evidence type="ECO:0000313" key="8">
    <source>
        <dbReference type="EMBL" id="RKE45355.1"/>
    </source>
</evidence>
<gene>
    <name evidence="8" type="ORF">DFQ12_4427</name>
</gene>
<dbReference type="InterPro" id="IPR011990">
    <property type="entry name" value="TPR-like_helical_dom_sf"/>
</dbReference>
<evidence type="ECO:0000256" key="3">
    <source>
        <dbReference type="ARBA" id="ARBA00022729"/>
    </source>
</evidence>
<sequence>MKIFSYLYMFVCLGMISCSNDFLDVKPDKALVVPKTLADYQALLDDVAQQMNQTPGLINAATDEFIAKDNSLQSSASYLSDAYLWNYEGLQQMEIDFDWTNIYAQVLKANLALEGLDDMKDVSDRTRYNQVKGSALFLRAWHFFHLLQLYAVPYDKETANTDLGIVLKLKADINDKAGRSTVDVCYNQIIQDLLRATELLSTASIAISRPSRCAAFALLARVYLSRFDYENAEKYASLSLQLQPDLLDYNLVGNTFEDPFRVKNPEIIFYSMPILQASQLYTNGIVNPAWISLYTAEDLRKSKYFKFDGQGNAQMKATYYFRSSVPFTGLTTSEMYLIQAECLIRRNSIAAGLAALNHLRKYRFNKQASTMMLKAEDVGDAMTIVLDERIRELVFRGLRWFDLRRLNKDPRFKVTLERVYNGNTYRLEPNGKMYCFPIPRTEKMYNNLIE</sequence>
<dbReference type="OrthoDB" id="630434at2"/>
<dbReference type="AlphaFoldDB" id="A0A420ALN1"/>
<keyword evidence="3" id="KW-0732">Signal</keyword>
<comment type="similarity">
    <text evidence="2">Belongs to the SusD family.</text>
</comment>
<evidence type="ECO:0000259" key="7">
    <source>
        <dbReference type="Pfam" id="PF14322"/>
    </source>
</evidence>
<dbReference type="InterPro" id="IPR033985">
    <property type="entry name" value="SusD-like_N"/>
</dbReference>
<dbReference type="GO" id="GO:0009279">
    <property type="term" value="C:cell outer membrane"/>
    <property type="evidence" value="ECO:0007669"/>
    <property type="project" value="UniProtKB-SubCell"/>
</dbReference>
<evidence type="ECO:0000256" key="4">
    <source>
        <dbReference type="ARBA" id="ARBA00023136"/>
    </source>
</evidence>
<dbReference type="SUPFAM" id="SSF48452">
    <property type="entry name" value="TPR-like"/>
    <property type="match status" value="1"/>
</dbReference>
<comment type="caution">
    <text evidence="8">The sequence shown here is derived from an EMBL/GenBank/DDBJ whole genome shotgun (WGS) entry which is preliminary data.</text>
</comment>
<keyword evidence="9" id="KW-1185">Reference proteome</keyword>
<evidence type="ECO:0000259" key="6">
    <source>
        <dbReference type="Pfam" id="PF07980"/>
    </source>
</evidence>
<protein>
    <submittedName>
        <fullName evidence="8">SusD-like starch-binding protein associating with outer membrane</fullName>
    </submittedName>
</protein>
<keyword evidence="5" id="KW-0998">Cell outer membrane</keyword>
<dbReference type="InterPro" id="IPR012944">
    <property type="entry name" value="SusD_RagB_dom"/>
</dbReference>
<keyword evidence="4" id="KW-0472">Membrane</keyword>
<dbReference type="EMBL" id="RAPY01000005">
    <property type="protein sequence ID" value="RKE45355.1"/>
    <property type="molecule type" value="Genomic_DNA"/>
</dbReference>
<name>A0A420ALN1_SPHD1</name>
<dbReference type="Pfam" id="PF07980">
    <property type="entry name" value="SusD_RagB"/>
    <property type="match status" value="1"/>
</dbReference>
<evidence type="ECO:0000313" key="9">
    <source>
        <dbReference type="Proteomes" id="UP000286246"/>
    </source>
</evidence>
<dbReference type="RefSeq" id="WP_120261103.1">
    <property type="nucleotide sequence ID" value="NZ_RAPY01000005.1"/>
</dbReference>
<dbReference type="Gene3D" id="1.25.40.390">
    <property type="match status" value="1"/>
</dbReference>
<accession>A0A420ALN1</accession>
<proteinExistence type="inferred from homology"/>